<gene>
    <name evidence="2" type="ORF">Adt_19008</name>
</gene>
<dbReference type="AlphaFoldDB" id="A0ABD1TLG8"/>
<evidence type="ECO:0000313" key="2">
    <source>
        <dbReference type="EMBL" id="KAL2513408.1"/>
    </source>
</evidence>
<accession>A0ABD1TLG8</accession>
<evidence type="ECO:0000256" key="1">
    <source>
        <dbReference type="SAM" id="MobiDB-lite"/>
    </source>
</evidence>
<dbReference type="Proteomes" id="UP001604336">
    <property type="component" value="Unassembled WGS sequence"/>
</dbReference>
<proteinExistence type="predicted"/>
<name>A0ABD1TLG8_9LAMI</name>
<protein>
    <submittedName>
        <fullName evidence="2">Uncharacterized protein</fullName>
    </submittedName>
</protein>
<reference evidence="3" key="1">
    <citation type="submission" date="2024-07" db="EMBL/GenBank/DDBJ databases">
        <title>Two chromosome-level genome assemblies of Korean endemic species Abeliophyllum distichum and Forsythia ovata (Oleaceae).</title>
        <authorList>
            <person name="Jang H."/>
        </authorList>
    </citation>
    <scope>NUCLEOTIDE SEQUENCE [LARGE SCALE GENOMIC DNA]</scope>
</reference>
<sequence length="283" mass="30880">MRKSFASILQSTPDSACHQFVAKKPFLHRGEPSLTIAADEEASLAKPFKFTLVGVPLRIDEATVDLLRPITAMIPKSTVDPAPMPVVVELPIAVEIPLVDRTGNGKGNEAVVETRKQWVPLASSSSIPPPISKPPAVVIERHTSEHILPVTNVMASKPIIADTTFDPLLNQMISLPREYPMLSESIQSVFDHVPHTHPDPRCHENVEASLPSDNASSIQLGGHKQGHFRRNLSEDLVGLGERQESDGFTTVQRKKSSKGIDIPRPSKRVTRSQTSASSHSQSL</sequence>
<feature type="region of interest" description="Disordered" evidence="1">
    <location>
        <begin position="239"/>
        <end position="283"/>
    </location>
</feature>
<keyword evidence="3" id="KW-1185">Reference proteome</keyword>
<organism evidence="2 3">
    <name type="scientific">Abeliophyllum distichum</name>
    <dbReference type="NCBI Taxonomy" id="126358"/>
    <lineage>
        <taxon>Eukaryota</taxon>
        <taxon>Viridiplantae</taxon>
        <taxon>Streptophyta</taxon>
        <taxon>Embryophyta</taxon>
        <taxon>Tracheophyta</taxon>
        <taxon>Spermatophyta</taxon>
        <taxon>Magnoliopsida</taxon>
        <taxon>eudicotyledons</taxon>
        <taxon>Gunneridae</taxon>
        <taxon>Pentapetalae</taxon>
        <taxon>asterids</taxon>
        <taxon>lamiids</taxon>
        <taxon>Lamiales</taxon>
        <taxon>Oleaceae</taxon>
        <taxon>Forsythieae</taxon>
        <taxon>Abeliophyllum</taxon>
    </lineage>
</organism>
<feature type="region of interest" description="Disordered" evidence="1">
    <location>
        <begin position="206"/>
        <end position="227"/>
    </location>
</feature>
<evidence type="ECO:0000313" key="3">
    <source>
        <dbReference type="Proteomes" id="UP001604336"/>
    </source>
</evidence>
<comment type="caution">
    <text evidence="2">The sequence shown here is derived from an EMBL/GenBank/DDBJ whole genome shotgun (WGS) entry which is preliminary data.</text>
</comment>
<dbReference type="EMBL" id="JBFOLK010000005">
    <property type="protein sequence ID" value="KAL2513408.1"/>
    <property type="molecule type" value="Genomic_DNA"/>
</dbReference>
<feature type="compositionally biased region" description="Low complexity" evidence="1">
    <location>
        <begin position="272"/>
        <end position="283"/>
    </location>
</feature>